<evidence type="ECO:0000256" key="2">
    <source>
        <dbReference type="ARBA" id="ARBA00006011"/>
    </source>
</evidence>
<gene>
    <name evidence="7" type="ORF">C5O25_10005</name>
</gene>
<dbReference type="Proteomes" id="UP000244925">
    <property type="component" value="Unassembled WGS sequence"/>
</dbReference>
<dbReference type="GO" id="GO:0009289">
    <property type="term" value="C:pilus"/>
    <property type="evidence" value="ECO:0007669"/>
    <property type="project" value="UniProtKB-SubCell"/>
</dbReference>
<evidence type="ECO:0000256" key="1">
    <source>
        <dbReference type="ARBA" id="ARBA00004561"/>
    </source>
</evidence>
<evidence type="ECO:0000259" key="6">
    <source>
        <dbReference type="Pfam" id="PF06321"/>
    </source>
</evidence>
<feature type="chain" id="PRO_5016047384" evidence="5">
    <location>
        <begin position="20"/>
        <end position="1067"/>
    </location>
</feature>
<protein>
    <submittedName>
        <fullName evidence="7">DUF4906 domain-containing protein</fullName>
    </submittedName>
</protein>
<keyword evidence="3 5" id="KW-0732">Signal</keyword>
<evidence type="ECO:0000256" key="4">
    <source>
        <dbReference type="ARBA" id="ARBA00023263"/>
    </source>
</evidence>
<dbReference type="InterPro" id="IPR029141">
    <property type="entry name" value="FimA_N"/>
</dbReference>
<comment type="similarity">
    <text evidence="2">Belongs to the bacteroidetes fimbrillin superfamily. FimA/Mfa1 family.</text>
</comment>
<evidence type="ECO:0000256" key="5">
    <source>
        <dbReference type="SAM" id="SignalP"/>
    </source>
</evidence>
<feature type="signal peptide" evidence="5">
    <location>
        <begin position="1"/>
        <end position="19"/>
    </location>
</feature>
<dbReference type="Pfam" id="PF06321">
    <property type="entry name" value="P_gingi_FimA"/>
    <property type="match status" value="1"/>
</dbReference>
<dbReference type="AlphaFoldDB" id="A0A2V1IQ77"/>
<feature type="domain" description="Major fimbrial subunit protein N-terminal" evidence="6">
    <location>
        <begin position="62"/>
        <end position="178"/>
    </location>
</feature>
<name>A0A2V1IQ77_9BACT</name>
<reference evidence="8" key="1">
    <citation type="submission" date="2018-02" db="EMBL/GenBank/DDBJ databases">
        <authorList>
            <person name="Clavel T."/>
            <person name="Strowig T."/>
        </authorList>
    </citation>
    <scope>NUCLEOTIDE SEQUENCE [LARGE SCALE GENOMIC DNA]</scope>
    <source>
        <strain evidence="8">DSM 100764</strain>
    </source>
</reference>
<comment type="caution">
    <text evidence="7">The sequence shown here is derived from an EMBL/GenBank/DDBJ whole genome shotgun (WGS) entry which is preliminary data.</text>
</comment>
<sequence length="1067" mass="119904">MMKRSIYYLIGLLAGMALWSCSDDALYDKDDGFDGDCTISASLTFQAEDVDLGSRSAGDLIQNIQTLHVLVYDTQGALVKCYSHDELNDFVNTDNQDNRDDQSLGDDKAGRATFSLTLPRGRYHIYAVANVPDLHTRSKDIATRDKLKAIRFAWDGKRVANNSQMFGVFSTSGSPSATDENPIVLNKANLTVKSWLKRLASKVTVAFDGSDLYDNIEIYIKDIRIKDIPKNCTLGLPNTPGDAGDSNGMKRYETENGVIADGEVRIVNEDLPEDDNSLYPAQFYHVCNNKHRYGGKGDEGSDQSILDKTHAHTAESLYFFENMQGKGKEKYQSIDGEKIWYPEPVEGDLQSGWKDHKPYGTYVEVSGIYRNRTTTTVGKIVYRFMLGQDIDTDYDARRNTHYKLTLAFHGNGNEADWHIDFDEDPGIYVVSPQYISYLYNKEMQMDVKVVGDIDPEYGLKAEILQETSWKPWGDGSEDFPTPSTDFYSQIPVFNDGPWNAFLSLRQSVDTKVEDPAYNDQPSYSVPCDTKYNQDYWKDKKRGTRTYYPDGKPDDYGTDPDYKYSVQQGEGSSLFSIHLFTRAKELVTKTGFSGNNPYYSYPRHGKIRFSAKLKDGTQLSKEVDIIQVRRVVNPKGVWRSHDNQEDFHVTLMRLPQEDATNFVPFTSEGPWYAEVIKGEAYFELETTPIGRDDGATERGKRIEGDSEHLIDFKIKFKGTYASNEVHCGLVKVRYHNYTCEHVIMVRQGYAPITMDGGARSDDNPAWGSFNVYSLTGGYKKGKYTADFVESPLFEGSYFRWNNVNAILASNNDKVGFGEDGTNARFDVIDWNDQHKTMLWRDIVGGDDDWEINNDGARVARYEDFEKLLSTTGSNIEKAYGVLYGDGATETATAVADALGYDDATGGASIKGMRGCFVFHSDTGNNIFFPIGKSGHGRRKSGRGKTDAVGDEGSGEANMDGVLRYAQRHAVFKERKEYTLALGKDYNGGVEYMPMFYDLYKRYGAVYWLERPGGPGAVSGDRTKGHTAWDINYFTMGFESFENGAIGALNGIKGFDQSDACLMRVVYTK</sequence>
<keyword evidence="4" id="KW-0281">Fimbrium</keyword>
<organism evidence="7 8">
    <name type="scientific">Paramuribaculum intestinale</name>
    <dbReference type="NCBI Taxonomy" id="2094151"/>
    <lineage>
        <taxon>Bacteria</taxon>
        <taxon>Pseudomonadati</taxon>
        <taxon>Bacteroidota</taxon>
        <taxon>Bacteroidia</taxon>
        <taxon>Bacteroidales</taxon>
        <taxon>Muribaculaceae</taxon>
        <taxon>Paramuribaculum</taxon>
    </lineage>
</organism>
<comment type="subcellular location">
    <subcellularLocation>
        <location evidence="1">Fimbrium</location>
    </subcellularLocation>
</comment>
<dbReference type="EMBL" id="PUBV01000023">
    <property type="protein sequence ID" value="PWB06503.1"/>
    <property type="molecule type" value="Genomic_DNA"/>
</dbReference>
<evidence type="ECO:0000256" key="3">
    <source>
        <dbReference type="ARBA" id="ARBA00022729"/>
    </source>
</evidence>
<proteinExistence type="inferred from homology"/>
<keyword evidence="8" id="KW-1185">Reference proteome</keyword>
<accession>A0A2V1IQ77</accession>
<dbReference type="RefSeq" id="WP_107036605.1">
    <property type="nucleotide sequence ID" value="NZ_CAPBBI010000037.1"/>
</dbReference>
<evidence type="ECO:0000313" key="8">
    <source>
        <dbReference type="Proteomes" id="UP000244925"/>
    </source>
</evidence>
<evidence type="ECO:0000313" key="7">
    <source>
        <dbReference type="EMBL" id="PWB06503.1"/>
    </source>
</evidence>